<dbReference type="PANTHER" id="PTHR43166">
    <property type="entry name" value="AMINO ACID IMPORT ATP-BINDING PROTEIN"/>
    <property type="match status" value="1"/>
</dbReference>
<dbReference type="GO" id="GO:0005886">
    <property type="term" value="C:plasma membrane"/>
    <property type="evidence" value="ECO:0007669"/>
    <property type="project" value="UniProtKB-SubCell"/>
</dbReference>
<evidence type="ECO:0000256" key="3">
    <source>
        <dbReference type="ARBA" id="ARBA00022475"/>
    </source>
</evidence>
<keyword evidence="5 10" id="KW-0067">ATP-binding</keyword>
<name>A0A839QEG5_9MICC</name>
<comment type="subcellular location">
    <subcellularLocation>
        <location evidence="1">Cell membrane</location>
        <topology evidence="1">Peripheral membrane protein</topology>
    </subcellularLocation>
</comment>
<dbReference type="Pfam" id="PF00005">
    <property type="entry name" value="ABC_tran"/>
    <property type="match status" value="1"/>
</dbReference>
<dbReference type="RefSeq" id="WP_183509355.1">
    <property type="nucleotide sequence ID" value="NZ_BAABGK010000010.1"/>
</dbReference>
<dbReference type="InterPro" id="IPR003593">
    <property type="entry name" value="AAA+_ATPase"/>
</dbReference>
<comment type="catalytic activity">
    <reaction evidence="8">
        <text>a polar amino acid(out) + ATP + H2O = a polar amino acid(in) + ADP + phosphate + H(+)</text>
        <dbReference type="Rhea" id="RHEA:14673"/>
        <dbReference type="ChEBI" id="CHEBI:15377"/>
        <dbReference type="ChEBI" id="CHEBI:15378"/>
        <dbReference type="ChEBI" id="CHEBI:30616"/>
        <dbReference type="ChEBI" id="CHEBI:43474"/>
        <dbReference type="ChEBI" id="CHEBI:62031"/>
        <dbReference type="ChEBI" id="CHEBI:456216"/>
        <dbReference type="EC" id="7.4.2.1"/>
    </reaction>
    <physiologicalReaction direction="left-to-right" evidence="8">
        <dbReference type="Rhea" id="RHEA:14674"/>
    </physiologicalReaction>
</comment>
<dbReference type="PROSITE" id="PS50893">
    <property type="entry name" value="ABC_TRANSPORTER_2"/>
    <property type="match status" value="1"/>
</dbReference>
<dbReference type="GO" id="GO:0005524">
    <property type="term" value="F:ATP binding"/>
    <property type="evidence" value="ECO:0007669"/>
    <property type="project" value="UniProtKB-KW"/>
</dbReference>
<evidence type="ECO:0000256" key="7">
    <source>
        <dbReference type="ARBA" id="ARBA00038850"/>
    </source>
</evidence>
<dbReference type="PROSITE" id="PS00211">
    <property type="entry name" value="ABC_TRANSPORTER_1"/>
    <property type="match status" value="1"/>
</dbReference>
<evidence type="ECO:0000256" key="4">
    <source>
        <dbReference type="ARBA" id="ARBA00022741"/>
    </source>
</evidence>
<evidence type="ECO:0000256" key="8">
    <source>
        <dbReference type="ARBA" id="ARBA00047624"/>
    </source>
</evidence>
<evidence type="ECO:0000256" key="6">
    <source>
        <dbReference type="ARBA" id="ARBA00023136"/>
    </source>
</evidence>
<organism evidence="10 11">
    <name type="scientific">Paeniglutamicibacter cryotolerans</name>
    <dbReference type="NCBI Taxonomy" id="670079"/>
    <lineage>
        <taxon>Bacteria</taxon>
        <taxon>Bacillati</taxon>
        <taxon>Actinomycetota</taxon>
        <taxon>Actinomycetes</taxon>
        <taxon>Micrococcales</taxon>
        <taxon>Micrococcaceae</taxon>
        <taxon>Paeniglutamicibacter</taxon>
    </lineage>
</organism>
<keyword evidence="3" id="KW-1003">Cell membrane</keyword>
<proteinExistence type="predicted"/>
<dbReference type="PIRSF" id="PIRSF039085">
    <property type="entry name" value="ABC_ATPase_HisP"/>
    <property type="match status" value="1"/>
</dbReference>
<accession>A0A839QEG5</accession>
<dbReference type="Proteomes" id="UP000523000">
    <property type="component" value="Unassembled WGS sequence"/>
</dbReference>
<evidence type="ECO:0000256" key="2">
    <source>
        <dbReference type="ARBA" id="ARBA00022448"/>
    </source>
</evidence>
<dbReference type="CDD" id="cd03262">
    <property type="entry name" value="ABC_HisP_GlnQ"/>
    <property type="match status" value="1"/>
</dbReference>
<dbReference type="InterPro" id="IPR017871">
    <property type="entry name" value="ABC_transporter-like_CS"/>
</dbReference>
<evidence type="ECO:0000313" key="11">
    <source>
        <dbReference type="Proteomes" id="UP000523000"/>
    </source>
</evidence>
<comment type="caution">
    <text evidence="10">The sequence shown here is derived from an EMBL/GenBank/DDBJ whole genome shotgun (WGS) entry which is preliminary data.</text>
</comment>
<dbReference type="SMART" id="SM00382">
    <property type="entry name" value="AAA"/>
    <property type="match status" value="1"/>
</dbReference>
<dbReference type="GO" id="GO:0016887">
    <property type="term" value="F:ATP hydrolysis activity"/>
    <property type="evidence" value="ECO:0007669"/>
    <property type="project" value="InterPro"/>
</dbReference>
<dbReference type="InterPro" id="IPR050086">
    <property type="entry name" value="MetN_ABC_transporter-like"/>
</dbReference>
<evidence type="ECO:0000256" key="5">
    <source>
        <dbReference type="ARBA" id="ARBA00022840"/>
    </source>
</evidence>
<dbReference type="SUPFAM" id="SSF52540">
    <property type="entry name" value="P-loop containing nucleoside triphosphate hydrolases"/>
    <property type="match status" value="1"/>
</dbReference>
<evidence type="ECO:0000256" key="1">
    <source>
        <dbReference type="ARBA" id="ARBA00004202"/>
    </source>
</evidence>
<dbReference type="InterPro" id="IPR027417">
    <property type="entry name" value="P-loop_NTPase"/>
</dbReference>
<dbReference type="GO" id="GO:0015426">
    <property type="term" value="F:ATPase-coupled polar amino acid-transporter activity"/>
    <property type="evidence" value="ECO:0007669"/>
    <property type="project" value="UniProtKB-EC"/>
</dbReference>
<dbReference type="Gene3D" id="3.40.50.300">
    <property type="entry name" value="P-loop containing nucleotide triphosphate hydrolases"/>
    <property type="match status" value="1"/>
</dbReference>
<dbReference type="InterPro" id="IPR030679">
    <property type="entry name" value="ABC_ATPase_HisP-typ"/>
</dbReference>
<protein>
    <recommendedName>
        <fullName evidence="7">ABC-type polar-amino-acid transporter</fullName>
        <ecNumber evidence="7">7.4.2.1</ecNumber>
    </recommendedName>
</protein>
<keyword evidence="11" id="KW-1185">Reference proteome</keyword>
<reference evidence="10 11" key="1">
    <citation type="submission" date="2020-08" db="EMBL/GenBank/DDBJ databases">
        <title>Sequencing the genomes of 1000 actinobacteria strains.</title>
        <authorList>
            <person name="Klenk H.-P."/>
        </authorList>
    </citation>
    <scope>NUCLEOTIDE SEQUENCE [LARGE SCALE GENOMIC DNA]</scope>
    <source>
        <strain evidence="10 11">DSM 22826</strain>
    </source>
</reference>
<keyword evidence="4" id="KW-0547">Nucleotide-binding</keyword>
<evidence type="ECO:0000313" key="10">
    <source>
        <dbReference type="EMBL" id="MBB2993993.1"/>
    </source>
</evidence>
<evidence type="ECO:0000259" key="9">
    <source>
        <dbReference type="PROSITE" id="PS50893"/>
    </source>
</evidence>
<sequence length="269" mass="28899">MIEAPAPTGRRDVPAATAPLVVATNVRKHYGGLEVLKGISLTVNVGEVMCLLGPSGSGKSTFLRCINHLERIDGGRISVGGELIGYAQRHGRIFEMNPREVAKQRSGIGMVFQRFNLFPHMTALENIWAAPSGVKKIPKQQALRRGMELLDRVGLAPLAKAYPAQLSGGQQQRVAIARALAMDPQLLLFDEPTSALDPELVGDVLDVMRTLAAEGMTMIVVTHEIGFARSAADSVVFMDGGVVVESGTPAEVLDHPKNPRTIAFLESVM</sequence>
<dbReference type="InterPro" id="IPR003439">
    <property type="entry name" value="ABC_transporter-like_ATP-bd"/>
</dbReference>
<dbReference type="PANTHER" id="PTHR43166:SF35">
    <property type="entry name" value="L-CYSTINE IMPORT ATP-BINDING PROTEIN TCYN"/>
    <property type="match status" value="1"/>
</dbReference>
<dbReference type="EC" id="7.4.2.1" evidence="7"/>
<dbReference type="EMBL" id="JACHVS010000001">
    <property type="protein sequence ID" value="MBB2993993.1"/>
    <property type="molecule type" value="Genomic_DNA"/>
</dbReference>
<dbReference type="FunFam" id="3.40.50.300:FF:000020">
    <property type="entry name" value="Amino acid ABC transporter ATP-binding component"/>
    <property type="match status" value="1"/>
</dbReference>
<keyword evidence="2" id="KW-0813">Transport</keyword>
<feature type="domain" description="ABC transporter" evidence="9">
    <location>
        <begin position="21"/>
        <end position="265"/>
    </location>
</feature>
<keyword evidence="6" id="KW-0472">Membrane</keyword>
<gene>
    <name evidence="10" type="ORF">E9229_000184</name>
</gene>
<dbReference type="AlphaFoldDB" id="A0A839QEG5"/>